<evidence type="ECO:0000256" key="3">
    <source>
        <dbReference type="ARBA" id="ARBA00023163"/>
    </source>
</evidence>
<evidence type="ECO:0000313" key="7">
    <source>
        <dbReference type="Proteomes" id="UP001596413"/>
    </source>
</evidence>
<dbReference type="PANTHER" id="PTHR30055:SF151">
    <property type="entry name" value="TRANSCRIPTIONAL REGULATORY PROTEIN"/>
    <property type="match status" value="1"/>
</dbReference>
<dbReference type="Proteomes" id="UP001596413">
    <property type="component" value="Unassembled WGS sequence"/>
</dbReference>
<evidence type="ECO:0000313" key="6">
    <source>
        <dbReference type="EMBL" id="MFC7219024.1"/>
    </source>
</evidence>
<dbReference type="PRINTS" id="PR00455">
    <property type="entry name" value="HTHTETR"/>
</dbReference>
<dbReference type="SUPFAM" id="SSF46689">
    <property type="entry name" value="Homeodomain-like"/>
    <property type="match status" value="1"/>
</dbReference>
<organism evidence="6 7">
    <name type="scientific">Streptomyces polyrhachis</name>
    <dbReference type="NCBI Taxonomy" id="1282885"/>
    <lineage>
        <taxon>Bacteria</taxon>
        <taxon>Bacillati</taxon>
        <taxon>Actinomycetota</taxon>
        <taxon>Actinomycetes</taxon>
        <taxon>Kitasatosporales</taxon>
        <taxon>Streptomycetaceae</taxon>
        <taxon>Streptomyces</taxon>
    </lineage>
</organism>
<keyword evidence="1" id="KW-0805">Transcription regulation</keyword>
<protein>
    <submittedName>
        <fullName evidence="6">TetR/AcrR family transcriptional regulator</fullName>
    </submittedName>
</protein>
<dbReference type="EMBL" id="JBHSZO010000017">
    <property type="protein sequence ID" value="MFC7219024.1"/>
    <property type="molecule type" value="Genomic_DNA"/>
</dbReference>
<evidence type="ECO:0000256" key="2">
    <source>
        <dbReference type="ARBA" id="ARBA00023125"/>
    </source>
</evidence>
<proteinExistence type="predicted"/>
<dbReference type="Gene3D" id="1.10.357.10">
    <property type="entry name" value="Tetracycline Repressor, domain 2"/>
    <property type="match status" value="1"/>
</dbReference>
<dbReference type="Pfam" id="PF17928">
    <property type="entry name" value="TetR_C_22"/>
    <property type="match status" value="1"/>
</dbReference>
<dbReference type="InterPro" id="IPR009057">
    <property type="entry name" value="Homeodomain-like_sf"/>
</dbReference>
<dbReference type="InterPro" id="IPR001647">
    <property type="entry name" value="HTH_TetR"/>
</dbReference>
<keyword evidence="2 4" id="KW-0238">DNA-binding</keyword>
<evidence type="ECO:0000256" key="4">
    <source>
        <dbReference type="PROSITE-ProRule" id="PRU00335"/>
    </source>
</evidence>
<name>A0ABW2GE21_9ACTN</name>
<reference evidence="7" key="1">
    <citation type="journal article" date="2019" name="Int. J. Syst. Evol. Microbiol.">
        <title>The Global Catalogue of Microorganisms (GCM) 10K type strain sequencing project: providing services to taxonomists for standard genome sequencing and annotation.</title>
        <authorList>
            <consortium name="The Broad Institute Genomics Platform"/>
            <consortium name="The Broad Institute Genome Sequencing Center for Infectious Disease"/>
            <person name="Wu L."/>
            <person name="Ma J."/>
        </authorList>
    </citation>
    <scope>NUCLEOTIDE SEQUENCE [LARGE SCALE GENOMIC DNA]</scope>
    <source>
        <strain evidence="7">CGMCC 1.13681</strain>
    </source>
</reference>
<accession>A0ABW2GE21</accession>
<keyword evidence="7" id="KW-1185">Reference proteome</keyword>
<evidence type="ECO:0000259" key="5">
    <source>
        <dbReference type="PROSITE" id="PS50977"/>
    </source>
</evidence>
<dbReference type="InterPro" id="IPR041674">
    <property type="entry name" value="TetR_C_22"/>
</dbReference>
<comment type="caution">
    <text evidence="6">The sequence shown here is derived from an EMBL/GenBank/DDBJ whole genome shotgun (WGS) entry which is preliminary data.</text>
</comment>
<dbReference type="InterPro" id="IPR050109">
    <property type="entry name" value="HTH-type_TetR-like_transc_reg"/>
</dbReference>
<dbReference type="Pfam" id="PF00440">
    <property type="entry name" value="TetR_N"/>
    <property type="match status" value="1"/>
</dbReference>
<feature type="domain" description="HTH tetR-type" evidence="5">
    <location>
        <begin position="19"/>
        <end position="79"/>
    </location>
</feature>
<dbReference type="PANTHER" id="PTHR30055">
    <property type="entry name" value="HTH-TYPE TRANSCRIPTIONAL REGULATOR RUTR"/>
    <property type="match status" value="1"/>
</dbReference>
<evidence type="ECO:0000256" key="1">
    <source>
        <dbReference type="ARBA" id="ARBA00023015"/>
    </source>
</evidence>
<dbReference type="RefSeq" id="WP_386414535.1">
    <property type="nucleotide sequence ID" value="NZ_JBHSZO010000017.1"/>
</dbReference>
<feature type="DNA-binding region" description="H-T-H motif" evidence="4">
    <location>
        <begin position="42"/>
        <end position="61"/>
    </location>
</feature>
<dbReference type="PROSITE" id="PS50977">
    <property type="entry name" value="HTH_TETR_2"/>
    <property type="match status" value="1"/>
</dbReference>
<keyword evidence="3" id="KW-0804">Transcription</keyword>
<gene>
    <name evidence="6" type="ORF">ACFQLX_12740</name>
</gene>
<sequence>MDAPTPAPLRRTPVQQRSTERLARILDACAELLDESGYEALSTRAVAERAGVPIGSVYRFFGNKRALAAALAHRNLEEYTTRVQQRLAGDTTPKNWRGTIDAMLTEYLEMKRSVPGFTLIDFGVPGPPDEPVPANERVAASLCDLLTTRLDIPATTHLQRACLVAVEAVDALLKLAFRTNKSGNPALIKETRTLIHAYLSGVLDD</sequence>